<evidence type="ECO:0000313" key="2">
    <source>
        <dbReference type="Proteomes" id="UP000805193"/>
    </source>
</evidence>
<reference evidence="1 2" key="1">
    <citation type="journal article" date="2020" name="Cell">
        <title>Large-Scale Comparative Analyses of Tick Genomes Elucidate Their Genetic Diversity and Vector Capacities.</title>
        <authorList>
            <consortium name="Tick Genome and Microbiome Consortium (TIGMIC)"/>
            <person name="Jia N."/>
            <person name="Wang J."/>
            <person name="Shi W."/>
            <person name="Du L."/>
            <person name="Sun Y."/>
            <person name="Zhan W."/>
            <person name="Jiang J.F."/>
            <person name="Wang Q."/>
            <person name="Zhang B."/>
            <person name="Ji P."/>
            <person name="Bell-Sakyi L."/>
            <person name="Cui X.M."/>
            <person name="Yuan T.T."/>
            <person name="Jiang B.G."/>
            <person name="Yang W.F."/>
            <person name="Lam T.T."/>
            <person name="Chang Q.C."/>
            <person name="Ding S.J."/>
            <person name="Wang X.J."/>
            <person name="Zhu J.G."/>
            <person name="Ruan X.D."/>
            <person name="Zhao L."/>
            <person name="Wei J.T."/>
            <person name="Ye R.Z."/>
            <person name="Que T.C."/>
            <person name="Du C.H."/>
            <person name="Zhou Y.H."/>
            <person name="Cheng J.X."/>
            <person name="Dai P.F."/>
            <person name="Guo W.B."/>
            <person name="Han X.H."/>
            <person name="Huang E.J."/>
            <person name="Li L.F."/>
            <person name="Wei W."/>
            <person name="Gao Y.C."/>
            <person name="Liu J.Z."/>
            <person name="Shao H.Z."/>
            <person name="Wang X."/>
            <person name="Wang C.C."/>
            <person name="Yang T.C."/>
            <person name="Huo Q.B."/>
            <person name="Li W."/>
            <person name="Chen H.Y."/>
            <person name="Chen S.E."/>
            <person name="Zhou L.G."/>
            <person name="Ni X.B."/>
            <person name="Tian J.H."/>
            <person name="Sheng Y."/>
            <person name="Liu T."/>
            <person name="Pan Y.S."/>
            <person name="Xia L.Y."/>
            <person name="Li J."/>
            <person name="Zhao F."/>
            <person name="Cao W.C."/>
        </authorList>
    </citation>
    <scope>NUCLEOTIDE SEQUENCE [LARGE SCALE GENOMIC DNA]</scope>
    <source>
        <strain evidence="1">Iper-2018</strain>
    </source>
</reference>
<sequence>MLQFGLYILTLGLQRVRYFYYIISCSQNSNQSLRPSSYQRSALEILQAGLFQAAAIGESRGCGKMFNPFCRHFYKSLGVILAALLLLEYSFNLSAYNKKNFELLRGRISRMFESSLILDSLIGGVARTGNGTSVGNTSEMAVSSNKSLEFCPLVPPNLVGPIKVLQQAPSLEEIEKNFTHIMPGGRFKPKKCLARHRVAILVSYRNREKQLNVFLHNMHQFLPRQQIDYGIFVIEQDENGKFNRAKLFNVGYLESLALYDYECFIFHDVDLVPEDDRILYTCPEKPRHLSNGSLTLMTCEIPVRFLPHAIEAASRCARMSLPVSETPRLGAEIGPGPKRLAAAFSAQRFAPAAKAGPIR</sequence>
<name>A0AC60Q6J2_IXOPE</name>
<organism evidence="1 2">
    <name type="scientific">Ixodes persulcatus</name>
    <name type="common">Taiga tick</name>
    <dbReference type="NCBI Taxonomy" id="34615"/>
    <lineage>
        <taxon>Eukaryota</taxon>
        <taxon>Metazoa</taxon>
        <taxon>Ecdysozoa</taxon>
        <taxon>Arthropoda</taxon>
        <taxon>Chelicerata</taxon>
        <taxon>Arachnida</taxon>
        <taxon>Acari</taxon>
        <taxon>Parasitiformes</taxon>
        <taxon>Ixodida</taxon>
        <taxon>Ixodoidea</taxon>
        <taxon>Ixodidae</taxon>
        <taxon>Ixodinae</taxon>
        <taxon>Ixodes</taxon>
    </lineage>
</organism>
<proteinExistence type="predicted"/>
<keyword evidence="2" id="KW-1185">Reference proteome</keyword>
<gene>
    <name evidence="1" type="ORF">HPB47_024342</name>
</gene>
<dbReference type="Proteomes" id="UP000805193">
    <property type="component" value="Unassembled WGS sequence"/>
</dbReference>
<evidence type="ECO:0000313" key="1">
    <source>
        <dbReference type="EMBL" id="KAG0428688.1"/>
    </source>
</evidence>
<comment type="caution">
    <text evidence="1">The sequence shown here is derived from an EMBL/GenBank/DDBJ whole genome shotgun (WGS) entry which is preliminary data.</text>
</comment>
<accession>A0AC60Q6J2</accession>
<dbReference type="EMBL" id="JABSTQ010009495">
    <property type="protein sequence ID" value="KAG0428688.1"/>
    <property type="molecule type" value="Genomic_DNA"/>
</dbReference>
<protein>
    <submittedName>
        <fullName evidence="1">Uncharacterized protein</fullName>
    </submittedName>
</protein>